<organism evidence="1 2">
    <name type="scientific">Larinioides sclopetarius</name>
    <dbReference type="NCBI Taxonomy" id="280406"/>
    <lineage>
        <taxon>Eukaryota</taxon>
        <taxon>Metazoa</taxon>
        <taxon>Ecdysozoa</taxon>
        <taxon>Arthropoda</taxon>
        <taxon>Chelicerata</taxon>
        <taxon>Arachnida</taxon>
        <taxon>Araneae</taxon>
        <taxon>Araneomorphae</taxon>
        <taxon>Entelegynae</taxon>
        <taxon>Araneoidea</taxon>
        <taxon>Araneidae</taxon>
        <taxon>Larinioides</taxon>
    </lineage>
</organism>
<comment type="caution">
    <text evidence="1">The sequence shown here is derived from an EMBL/GenBank/DDBJ whole genome shotgun (WGS) entry which is preliminary data.</text>
</comment>
<sequence length="50" mass="5503">MYVFVSSSSEIAVAPNFLRSISCMPVQDDRSGKVVIIEDTPLNDDELSLN</sequence>
<gene>
    <name evidence="1" type="ORF">LARSCL_LOCUS5153</name>
</gene>
<dbReference type="EMBL" id="CAXIEN010000046">
    <property type="protein sequence ID" value="CAL1270189.1"/>
    <property type="molecule type" value="Genomic_DNA"/>
</dbReference>
<name>A0AAV1ZIV7_9ARAC</name>
<reference evidence="1 2" key="1">
    <citation type="submission" date="2024-04" db="EMBL/GenBank/DDBJ databases">
        <authorList>
            <person name="Rising A."/>
            <person name="Reimegard J."/>
            <person name="Sonavane S."/>
            <person name="Akerstrom W."/>
            <person name="Nylinder S."/>
            <person name="Hedman E."/>
            <person name="Kallberg Y."/>
        </authorList>
    </citation>
    <scope>NUCLEOTIDE SEQUENCE [LARGE SCALE GENOMIC DNA]</scope>
</reference>
<evidence type="ECO:0000313" key="1">
    <source>
        <dbReference type="EMBL" id="CAL1270189.1"/>
    </source>
</evidence>
<keyword evidence="2" id="KW-1185">Reference proteome</keyword>
<dbReference type="AlphaFoldDB" id="A0AAV1ZIV7"/>
<proteinExistence type="predicted"/>
<accession>A0AAV1ZIV7</accession>
<protein>
    <submittedName>
        <fullName evidence="1">Uncharacterized protein</fullName>
    </submittedName>
</protein>
<evidence type="ECO:0000313" key="2">
    <source>
        <dbReference type="Proteomes" id="UP001497382"/>
    </source>
</evidence>
<dbReference type="Proteomes" id="UP001497382">
    <property type="component" value="Unassembled WGS sequence"/>
</dbReference>